<proteinExistence type="predicted"/>
<keyword evidence="2" id="KW-0472">Membrane</keyword>
<evidence type="ECO:0000313" key="4">
    <source>
        <dbReference type="EMBL" id="GMT10167.1"/>
    </source>
</evidence>
<keyword evidence="2" id="KW-1133">Transmembrane helix</keyword>
<evidence type="ECO:0000256" key="1">
    <source>
        <dbReference type="PROSITE-ProRule" id="PRU01005"/>
    </source>
</evidence>
<feature type="transmembrane region" description="Helical" evidence="2">
    <location>
        <begin position="12"/>
        <end position="31"/>
    </location>
</feature>
<dbReference type="Pfam" id="PF01549">
    <property type="entry name" value="ShK"/>
    <property type="match status" value="2"/>
</dbReference>
<name>A0AAV5UV85_9BILA</name>
<protein>
    <recommendedName>
        <fullName evidence="3">ShKT domain-containing protein</fullName>
    </recommendedName>
</protein>
<reference evidence="4" key="1">
    <citation type="submission" date="2023-10" db="EMBL/GenBank/DDBJ databases">
        <title>Genome assembly of Pristionchus species.</title>
        <authorList>
            <person name="Yoshida K."/>
            <person name="Sommer R.J."/>
        </authorList>
    </citation>
    <scope>NUCLEOTIDE SEQUENCE</scope>
    <source>
        <strain evidence="4">RS5133</strain>
    </source>
</reference>
<comment type="caution">
    <text evidence="1">Lacks conserved residue(s) required for the propagation of feature annotation.</text>
</comment>
<dbReference type="PROSITE" id="PS51670">
    <property type="entry name" value="SHKT"/>
    <property type="match status" value="1"/>
</dbReference>
<gene>
    <name evidence="4" type="ORF">PFISCL1PPCAC_1464</name>
</gene>
<dbReference type="SMART" id="SM00254">
    <property type="entry name" value="ShKT"/>
    <property type="match status" value="2"/>
</dbReference>
<keyword evidence="2" id="KW-0812">Transmembrane</keyword>
<feature type="non-terminal residue" evidence="4">
    <location>
        <position position="1"/>
    </location>
</feature>
<dbReference type="InterPro" id="IPR003582">
    <property type="entry name" value="ShKT_dom"/>
</dbReference>
<sequence length="150" mass="15997">NNIYSSKYFSPITSIMNSIYYAFFALCWIYLVRSQCTGNDDPRCAGWVSQSFCANTGYSVDVRKMYCGVACGLCNRDGTQTALGGGNSYTSCIDLNANCAAMAAGGFCTNTTLSRAAKLRQCCKTCRPTVLATSTTALSSSTTTTTTTTT</sequence>
<evidence type="ECO:0000259" key="3">
    <source>
        <dbReference type="PROSITE" id="PS51670"/>
    </source>
</evidence>
<dbReference type="PANTHER" id="PTHR46707:SF1">
    <property type="entry name" value="COEXPRESSED WITH POLYCYSTINS-RELATED"/>
    <property type="match status" value="1"/>
</dbReference>
<dbReference type="Proteomes" id="UP001432322">
    <property type="component" value="Unassembled WGS sequence"/>
</dbReference>
<keyword evidence="5" id="KW-1185">Reference proteome</keyword>
<comment type="caution">
    <text evidence="4">The sequence shown here is derived from an EMBL/GenBank/DDBJ whole genome shotgun (WGS) entry which is preliminary data.</text>
</comment>
<dbReference type="Gene3D" id="1.10.10.1940">
    <property type="match status" value="1"/>
</dbReference>
<dbReference type="EMBL" id="BTSY01000001">
    <property type="protein sequence ID" value="GMT10167.1"/>
    <property type="molecule type" value="Genomic_DNA"/>
</dbReference>
<evidence type="ECO:0000313" key="5">
    <source>
        <dbReference type="Proteomes" id="UP001432322"/>
    </source>
</evidence>
<dbReference type="AlphaFoldDB" id="A0AAV5UV85"/>
<feature type="domain" description="ShKT" evidence="3">
    <location>
        <begin position="36"/>
        <end position="74"/>
    </location>
</feature>
<feature type="non-terminal residue" evidence="4">
    <location>
        <position position="150"/>
    </location>
</feature>
<accession>A0AAV5UV85</accession>
<evidence type="ECO:0000256" key="2">
    <source>
        <dbReference type="SAM" id="Phobius"/>
    </source>
</evidence>
<dbReference type="PANTHER" id="PTHR46707">
    <property type="entry name" value="PROTEIN CBG07468"/>
    <property type="match status" value="1"/>
</dbReference>
<organism evidence="4 5">
    <name type="scientific">Pristionchus fissidentatus</name>
    <dbReference type="NCBI Taxonomy" id="1538716"/>
    <lineage>
        <taxon>Eukaryota</taxon>
        <taxon>Metazoa</taxon>
        <taxon>Ecdysozoa</taxon>
        <taxon>Nematoda</taxon>
        <taxon>Chromadorea</taxon>
        <taxon>Rhabditida</taxon>
        <taxon>Rhabditina</taxon>
        <taxon>Diplogasteromorpha</taxon>
        <taxon>Diplogasteroidea</taxon>
        <taxon>Neodiplogasteridae</taxon>
        <taxon>Pristionchus</taxon>
    </lineage>
</organism>